<feature type="domain" description="DUF4283" evidence="2">
    <location>
        <begin position="87"/>
        <end position="168"/>
    </location>
</feature>
<accession>A0AAP0R3F2</accession>
<evidence type="ECO:0000313" key="4">
    <source>
        <dbReference type="Proteomes" id="UP001415857"/>
    </source>
</evidence>
<feature type="region of interest" description="Disordered" evidence="1">
    <location>
        <begin position="1"/>
        <end position="26"/>
    </location>
</feature>
<feature type="compositionally biased region" description="Polar residues" evidence="1">
    <location>
        <begin position="687"/>
        <end position="711"/>
    </location>
</feature>
<dbReference type="PANTHER" id="PTHR31286:SF99">
    <property type="entry name" value="DUF4283 DOMAIN-CONTAINING PROTEIN"/>
    <property type="match status" value="1"/>
</dbReference>
<feature type="compositionally biased region" description="Polar residues" evidence="1">
    <location>
        <begin position="279"/>
        <end position="289"/>
    </location>
</feature>
<feature type="compositionally biased region" description="Polar residues" evidence="1">
    <location>
        <begin position="720"/>
        <end position="731"/>
    </location>
</feature>
<feature type="compositionally biased region" description="Low complexity" evidence="1">
    <location>
        <begin position="543"/>
        <end position="554"/>
    </location>
</feature>
<sequence>MEIDTDGGNSLKERTSQEQDALDRSNKRSNLSYRDLLIGGDDGNLYDLQCQVSNAILDDGSDVEDELDVIPGILLSGVEKRRIRAPWAQGIIVKVFGKTVGYSYLSYKINAMWKPQGVMDIVDLGLDYFLIRFYVPADLKRVIQGGPWFIGQNYLTIRQFESGFNPEEATFTHTAVWVRLPFLPIEFYDLAILKRIGSLLSTLVRIDARTANSERGRYARLCIQVDLDLPLKPKIKIGKHVQRVMYEGLGSFCFHCGIVGHKLDCCPTLPPPHAIHGQENASTGATSPNAVVGQPAQFSDSGGIPDLGPWMVVTNRRQGGGHPTHQKPAIKNSTSTVTDMPTNLGNRYSPIGYTDLDKPKESGAAHQSVLLGLSPANVATSIDKADNLLRVKAKKSNKEVLTSVSMLKRYGKHKAHGKKMEVDIPHDQLNADGRKNFKYYLVRNATKSSVGPVSSLTRDSKAGKLHECLTETLNQELPQPLFVVPSTSLGIQPSVNIDETGVEQLNPILPSLSIGELEKQLVPCVEPNNLFPSVDPKSHNGARQGLLSQQRGLQNSTRGEYEKEKFGATHVVSSTEVFPEFPRTTSIDRSTIGRVAPAKPTSPVGTLRQGSQLSVEGGHQTHNTRIPRNAMAHHSSSESEWEPEYESREPDRPSEDYGRLPRNRRSVVAIGGLSSKGRGLRAEVQKQQESSMPHHSRGQVKTTPRPSQNTPPHGEMHTVDQVQNRISTDNGSAIRCKPGGERDGYGRTDVIKKDTAIEMAEKREKEHQRLEEQAD</sequence>
<evidence type="ECO:0000259" key="2">
    <source>
        <dbReference type="Pfam" id="PF14111"/>
    </source>
</evidence>
<gene>
    <name evidence="3" type="ORF">L1049_000805</name>
</gene>
<keyword evidence="4" id="KW-1185">Reference proteome</keyword>
<comment type="caution">
    <text evidence="3">The sequence shown here is derived from an EMBL/GenBank/DDBJ whole genome shotgun (WGS) entry which is preliminary data.</text>
</comment>
<dbReference type="InterPro" id="IPR040256">
    <property type="entry name" value="At4g02000-like"/>
</dbReference>
<feature type="region of interest" description="Disordered" evidence="1">
    <location>
        <begin position="536"/>
        <end position="562"/>
    </location>
</feature>
<dbReference type="PANTHER" id="PTHR31286">
    <property type="entry name" value="GLYCINE-RICH CELL WALL STRUCTURAL PROTEIN 1.8-LIKE"/>
    <property type="match status" value="1"/>
</dbReference>
<feature type="compositionally biased region" description="Basic and acidic residues" evidence="1">
    <location>
        <begin position="645"/>
        <end position="659"/>
    </location>
</feature>
<reference evidence="3 4" key="1">
    <citation type="journal article" date="2024" name="Plant J.">
        <title>Genome sequences and population genomics reveal climatic adaptation and genomic divergence between two closely related sweetgum species.</title>
        <authorList>
            <person name="Xu W.Q."/>
            <person name="Ren C.Q."/>
            <person name="Zhang X.Y."/>
            <person name="Comes H.P."/>
            <person name="Liu X.H."/>
            <person name="Li Y.G."/>
            <person name="Kettle C.J."/>
            <person name="Jalonen R."/>
            <person name="Gaisberger H."/>
            <person name="Ma Y.Z."/>
            <person name="Qiu Y.X."/>
        </authorList>
    </citation>
    <scope>NUCLEOTIDE SEQUENCE [LARGE SCALE GENOMIC DNA]</scope>
    <source>
        <strain evidence="3">Hangzhou</strain>
    </source>
</reference>
<feature type="compositionally biased region" description="Polar residues" evidence="1">
    <location>
        <begin position="608"/>
        <end position="626"/>
    </location>
</feature>
<dbReference type="AlphaFoldDB" id="A0AAP0R3F2"/>
<feature type="compositionally biased region" description="Polar residues" evidence="1">
    <location>
        <begin position="331"/>
        <end position="344"/>
    </location>
</feature>
<feature type="compositionally biased region" description="Basic and acidic residues" evidence="1">
    <location>
        <begin position="11"/>
        <end position="26"/>
    </location>
</feature>
<organism evidence="3 4">
    <name type="scientific">Liquidambar formosana</name>
    <name type="common">Formosan gum</name>
    <dbReference type="NCBI Taxonomy" id="63359"/>
    <lineage>
        <taxon>Eukaryota</taxon>
        <taxon>Viridiplantae</taxon>
        <taxon>Streptophyta</taxon>
        <taxon>Embryophyta</taxon>
        <taxon>Tracheophyta</taxon>
        <taxon>Spermatophyta</taxon>
        <taxon>Magnoliopsida</taxon>
        <taxon>eudicotyledons</taxon>
        <taxon>Gunneridae</taxon>
        <taxon>Pentapetalae</taxon>
        <taxon>Saxifragales</taxon>
        <taxon>Altingiaceae</taxon>
        <taxon>Liquidambar</taxon>
    </lineage>
</organism>
<feature type="compositionally biased region" description="Basic and acidic residues" evidence="1">
    <location>
        <begin position="738"/>
        <end position="747"/>
    </location>
</feature>
<protein>
    <recommendedName>
        <fullName evidence="2">DUF4283 domain-containing protein</fullName>
    </recommendedName>
</protein>
<feature type="region of interest" description="Disordered" evidence="1">
    <location>
        <begin position="318"/>
        <end position="344"/>
    </location>
</feature>
<name>A0AAP0R3F2_LIQFO</name>
<proteinExistence type="predicted"/>
<evidence type="ECO:0000313" key="3">
    <source>
        <dbReference type="EMBL" id="KAK9269037.1"/>
    </source>
</evidence>
<dbReference type="Pfam" id="PF14111">
    <property type="entry name" value="DUF4283"/>
    <property type="match status" value="1"/>
</dbReference>
<dbReference type="InterPro" id="IPR025558">
    <property type="entry name" value="DUF4283"/>
</dbReference>
<evidence type="ECO:0000256" key="1">
    <source>
        <dbReference type="SAM" id="MobiDB-lite"/>
    </source>
</evidence>
<feature type="region of interest" description="Disordered" evidence="1">
    <location>
        <begin position="588"/>
        <end position="747"/>
    </location>
</feature>
<dbReference type="Proteomes" id="UP001415857">
    <property type="component" value="Unassembled WGS sequence"/>
</dbReference>
<dbReference type="EMBL" id="JBBPBK010000015">
    <property type="protein sequence ID" value="KAK9269037.1"/>
    <property type="molecule type" value="Genomic_DNA"/>
</dbReference>
<feature type="region of interest" description="Disordered" evidence="1">
    <location>
        <begin position="277"/>
        <end position="296"/>
    </location>
</feature>